<keyword evidence="5" id="KW-0238">DNA-binding</keyword>
<comment type="similarity">
    <text evidence="1">Belongs to the Fur family.</text>
</comment>
<evidence type="ECO:0000256" key="6">
    <source>
        <dbReference type="ARBA" id="ARBA00023163"/>
    </source>
</evidence>
<organism evidence="7 8">
    <name type="scientific">Novosphingobium beihaiensis</name>
    <dbReference type="NCBI Taxonomy" id="2930389"/>
    <lineage>
        <taxon>Bacteria</taxon>
        <taxon>Pseudomonadati</taxon>
        <taxon>Pseudomonadota</taxon>
        <taxon>Alphaproteobacteria</taxon>
        <taxon>Sphingomonadales</taxon>
        <taxon>Sphingomonadaceae</taxon>
        <taxon>Novosphingobium</taxon>
    </lineage>
</organism>
<dbReference type="SUPFAM" id="SSF46785">
    <property type="entry name" value="Winged helix' DNA-binding domain"/>
    <property type="match status" value="1"/>
</dbReference>
<keyword evidence="6" id="KW-0804">Transcription</keyword>
<reference evidence="7 8" key="1">
    <citation type="submission" date="2022-04" db="EMBL/GenBank/DDBJ databases">
        <title>Identification of a novel bacterium isolated from mangrove sediments.</title>
        <authorList>
            <person name="Pan X."/>
        </authorList>
    </citation>
    <scope>NUCLEOTIDE SEQUENCE [LARGE SCALE GENOMIC DNA]</scope>
    <source>
        <strain evidence="7 8">B2638</strain>
    </source>
</reference>
<dbReference type="RefSeq" id="WP_243923785.1">
    <property type="nucleotide sequence ID" value="NZ_JALHLG010000048.1"/>
</dbReference>
<keyword evidence="8" id="KW-1185">Reference proteome</keyword>
<dbReference type="Gene3D" id="3.30.1490.190">
    <property type="match status" value="1"/>
</dbReference>
<evidence type="ECO:0000313" key="8">
    <source>
        <dbReference type="Proteomes" id="UP001202281"/>
    </source>
</evidence>
<evidence type="ECO:0000256" key="1">
    <source>
        <dbReference type="ARBA" id="ARBA00007957"/>
    </source>
</evidence>
<sequence>MADADHTHFACRDAALVDAASKVLIADGEQWTEMREKVFEILAASGQPLSAYDVADRLSGLLERRIAPNSVYRILDLFVARNLALRVESRNAFLVNVHPGCVHDCMFLICERCGKTEHMDDDRATRSVREAAGRNGFVPSRPIIEVLGLCRDCAQSAG</sequence>
<gene>
    <name evidence="7" type="ORF">MTR66_18695</name>
</gene>
<dbReference type="Proteomes" id="UP001202281">
    <property type="component" value="Unassembled WGS sequence"/>
</dbReference>
<comment type="caution">
    <text evidence="7">The sequence shown here is derived from an EMBL/GenBank/DDBJ whole genome shotgun (WGS) entry which is preliminary data.</text>
</comment>
<keyword evidence="2" id="KW-0678">Repressor</keyword>
<keyword evidence="4" id="KW-0805">Transcription regulation</keyword>
<evidence type="ECO:0000256" key="3">
    <source>
        <dbReference type="ARBA" id="ARBA00022833"/>
    </source>
</evidence>
<evidence type="ECO:0000256" key="5">
    <source>
        <dbReference type="ARBA" id="ARBA00023125"/>
    </source>
</evidence>
<dbReference type="PANTHER" id="PTHR33202:SF6">
    <property type="entry name" value="ZINC UPTAKE REGULATION PROTEIN"/>
    <property type="match status" value="1"/>
</dbReference>
<dbReference type="Gene3D" id="1.10.10.10">
    <property type="entry name" value="Winged helix-like DNA-binding domain superfamily/Winged helix DNA-binding domain"/>
    <property type="match status" value="1"/>
</dbReference>
<protein>
    <submittedName>
        <fullName evidence="7">Transcriptional repressor</fullName>
    </submittedName>
</protein>
<dbReference type="InterPro" id="IPR036388">
    <property type="entry name" value="WH-like_DNA-bd_sf"/>
</dbReference>
<dbReference type="EMBL" id="JALHLG010000048">
    <property type="protein sequence ID" value="MCJ2188836.1"/>
    <property type="molecule type" value="Genomic_DNA"/>
</dbReference>
<dbReference type="PANTHER" id="PTHR33202">
    <property type="entry name" value="ZINC UPTAKE REGULATION PROTEIN"/>
    <property type="match status" value="1"/>
</dbReference>
<keyword evidence="3" id="KW-0862">Zinc</keyword>
<dbReference type="InterPro" id="IPR043135">
    <property type="entry name" value="Fur_C"/>
</dbReference>
<dbReference type="InterPro" id="IPR002481">
    <property type="entry name" value="FUR"/>
</dbReference>
<evidence type="ECO:0000313" key="7">
    <source>
        <dbReference type="EMBL" id="MCJ2188836.1"/>
    </source>
</evidence>
<proteinExistence type="inferred from homology"/>
<evidence type="ECO:0000256" key="2">
    <source>
        <dbReference type="ARBA" id="ARBA00022491"/>
    </source>
</evidence>
<accession>A0ABT0BVJ7</accession>
<dbReference type="InterPro" id="IPR036390">
    <property type="entry name" value="WH_DNA-bd_sf"/>
</dbReference>
<evidence type="ECO:0000256" key="4">
    <source>
        <dbReference type="ARBA" id="ARBA00023015"/>
    </source>
</evidence>
<name>A0ABT0BVJ7_9SPHN</name>
<dbReference type="Pfam" id="PF01475">
    <property type="entry name" value="FUR"/>
    <property type="match status" value="1"/>
</dbReference>